<feature type="transmembrane region" description="Helical" evidence="5">
    <location>
        <begin position="364"/>
        <end position="382"/>
    </location>
</feature>
<feature type="transmembrane region" description="Helical" evidence="5">
    <location>
        <begin position="46"/>
        <end position="67"/>
    </location>
</feature>
<keyword evidence="3 5" id="KW-1133">Transmembrane helix</keyword>
<feature type="transmembrane region" description="Helical" evidence="5">
    <location>
        <begin position="217"/>
        <end position="233"/>
    </location>
</feature>
<evidence type="ECO:0000256" key="1">
    <source>
        <dbReference type="ARBA" id="ARBA00004141"/>
    </source>
</evidence>
<sequence length="415" mass="46802">MKKKLVVAENIFATLSLLHYTSGPLSVIFTGGISEGELTTIQPDNTLIWFLFLLNYGISFLLLIARWKTTIYLLSKDKFIWVLVGVALISISWSFSPEMTLRRGIALLGTTAFGFYLATRYSLKQLLYLLSWVFGIAIFLSFFFGMVLPQYGSMGGIHAGAWRGIYPHKNTLGGTMVLSAIVFFLLAMDSKNYRFILGCGFLFSVVLVLLSTSKTSLTNLVFLVAAIHIYRTFRQRYEIMVPTLIAITIVSGSFYILLISNLDNFMGLLGKNATLTGRTDLWPAVVNKIQQRPWLGYGYSGFWSTDWTGESVDVWYIIGWISPNSHNGVLDLWLDLGLLGVLIFLIGFWKNLINGLAWIRQSKTSVSIFPLVYFTYIVLANLTENTLLVQNSIFWVLYVTISLLLIKLPVNLRNT</sequence>
<keyword evidence="4 5" id="KW-0472">Membrane</keyword>
<dbReference type="InterPro" id="IPR007016">
    <property type="entry name" value="O-antigen_ligase-rel_domated"/>
</dbReference>
<dbReference type="GO" id="GO:0016874">
    <property type="term" value="F:ligase activity"/>
    <property type="evidence" value="ECO:0007669"/>
    <property type="project" value="UniProtKB-KW"/>
</dbReference>
<reference evidence="7 8" key="1">
    <citation type="journal article" date="2015" name="Genome Announc.">
        <title>Draft Genome Sequence of the Terrestrial Cyanobacterium Scytonema millei VB511283, Isolated from Eastern India.</title>
        <authorList>
            <person name="Sen D."/>
            <person name="Chandrababunaidu M.M."/>
            <person name="Singh D."/>
            <person name="Sanghi N."/>
            <person name="Ghorai A."/>
            <person name="Mishra G.P."/>
            <person name="Madduluri M."/>
            <person name="Adhikary S.P."/>
            <person name="Tripathy S."/>
        </authorList>
    </citation>
    <scope>NUCLEOTIDE SEQUENCE [LARGE SCALE GENOMIC DNA]</scope>
    <source>
        <strain evidence="7 8">VB511283</strain>
    </source>
</reference>
<feature type="transmembrane region" description="Helical" evidence="5">
    <location>
        <begin position="332"/>
        <end position="352"/>
    </location>
</feature>
<evidence type="ECO:0000256" key="4">
    <source>
        <dbReference type="ARBA" id="ARBA00023136"/>
    </source>
</evidence>
<evidence type="ECO:0000256" key="3">
    <source>
        <dbReference type="ARBA" id="ARBA00022989"/>
    </source>
</evidence>
<feature type="transmembrane region" description="Helical" evidence="5">
    <location>
        <begin position="12"/>
        <end position="34"/>
    </location>
</feature>
<feature type="domain" description="O-antigen ligase-related" evidence="6">
    <location>
        <begin position="200"/>
        <end position="345"/>
    </location>
</feature>
<feature type="transmembrane region" description="Helical" evidence="5">
    <location>
        <begin position="388"/>
        <end position="406"/>
    </location>
</feature>
<dbReference type="EMBL" id="JTJC03000008">
    <property type="protein sequence ID" value="NHC37424.1"/>
    <property type="molecule type" value="Genomic_DNA"/>
</dbReference>
<dbReference type="RefSeq" id="WP_039714332.1">
    <property type="nucleotide sequence ID" value="NZ_JTJC03000008.1"/>
</dbReference>
<keyword evidence="7" id="KW-0436">Ligase</keyword>
<dbReference type="Pfam" id="PF04932">
    <property type="entry name" value="Wzy_C"/>
    <property type="match status" value="1"/>
</dbReference>
<accession>A0A9X5I752</accession>
<dbReference type="Proteomes" id="UP000031532">
    <property type="component" value="Unassembled WGS sequence"/>
</dbReference>
<dbReference type="AlphaFoldDB" id="A0A9X5I752"/>
<protein>
    <submittedName>
        <fullName evidence="7">O-antigen ligase family protein</fullName>
    </submittedName>
</protein>
<name>A0A9X5I752_9CYAN</name>
<feature type="transmembrane region" description="Helical" evidence="5">
    <location>
        <begin position="126"/>
        <end position="151"/>
    </location>
</feature>
<evidence type="ECO:0000256" key="2">
    <source>
        <dbReference type="ARBA" id="ARBA00022692"/>
    </source>
</evidence>
<keyword evidence="2 5" id="KW-0812">Transmembrane</keyword>
<evidence type="ECO:0000313" key="8">
    <source>
        <dbReference type="Proteomes" id="UP000031532"/>
    </source>
</evidence>
<gene>
    <name evidence="7" type="ORF">QH73_0022775</name>
</gene>
<evidence type="ECO:0000256" key="5">
    <source>
        <dbReference type="SAM" id="Phobius"/>
    </source>
</evidence>
<comment type="caution">
    <text evidence="7">The sequence shown here is derived from an EMBL/GenBank/DDBJ whole genome shotgun (WGS) entry which is preliminary data.</text>
</comment>
<dbReference type="InterPro" id="IPR051533">
    <property type="entry name" value="WaaL-like"/>
</dbReference>
<feature type="transmembrane region" description="Helical" evidence="5">
    <location>
        <begin position="240"/>
        <end position="259"/>
    </location>
</feature>
<proteinExistence type="predicted"/>
<evidence type="ECO:0000313" key="7">
    <source>
        <dbReference type="EMBL" id="NHC37424.1"/>
    </source>
</evidence>
<dbReference type="GO" id="GO:0016020">
    <property type="term" value="C:membrane"/>
    <property type="evidence" value="ECO:0007669"/>
    <property type="project" value="UniProtKB-SubCell"/>
</dbReference>
<keyword evidence="8" id="KW-1185">Reference proteome</keyword>
<feature type="transmembrane region" description="Helical" evidence="5">
    <location>
        <begin position="79"/>
        <end position="95"/>
    </location>
</feature>
<feature type="transmembrane region" description="Helical" evidence="5">
    <location>
        <begin position="171"/>
        <end position="188"/>
    </location>
</feature>
<dbReference type="PANTHER" id="PTHR37422">
    <property type="entry name" value="TEICHURONIC ACID BIOSYNTHESIS PROTEIN TUAE"/>
    <property type="match status" value="1"/>
</dbReference>
<evidence type="ECO:0000259" key="6">
    <source>
        <dbReference type="Pfam" id="PF04932"/>
    </source>
</evidence>
<comment type="subcellular location">
    <subcellularLocation>
        <location evidence="1">Membrane</location>
        <topology evidence="1">Multi-pass membrane protein</topology>
    </subcellularLocation>
</comment>
<feature type="transmembrane region" description="Helical" evidence="5">
    <location>
        <begin position="195"/>
        <end position="211"/>
    </location>
</feature>
<organism evidence="7 8">
    <name type="scientific">Scytonema millei VB511283</name>
    <dbReference type="NCBI Taxonomy" id="1245923"/>
    <lineage>
        <taxon>Bacteria</taxon>
        <taxon>Bacillati</taxon>
        <taxon>Cyanobacteriota</taxon>
        <taxon>Cyanophyceae</taxon>
        <taxon>Nostocales</taxon>
        <taxon>Scytonemataceae</taxon>
        <taxon>Scytonema</taxon>
    </lineage>
</organism>
<feature type="transmembrane region" description="Helical" evidence="5">
    <location>
        <begin position="101"/>
        <end position="119"/>
    </location>
</feature>
<dbReference type="PANTHER" id="PTHR37422:SF17">
    <property type="entry name" value="O-ANTIGEN LIGASE"/>
    <property type="match status" value="1"/>
</dbReference>
<dbReference type="OrthoDB" id="4391260at2"/>